<evidence type="ECO:0000313" key="2">
    <source>
        <dbReference type="Proteomes" id="UP000034154"/>
    </source>
</evidence>
<accession>A0A0G1LSN4</accession>
<dbReference type="Proteomes" id="UP000034154">
    <property type="component" value="Unassembled WGS sequence"/>
</dbReference>
<reference evidence="1 2" key="1">
    <citation type="journal article" date="2015" name="Nature">
        <title>rRNA introns, odd ribosomes, and small enigmatic genomes across a large radiation of phyla.</title>
        <authorList>
            <person name="Brown C.T."/>
            <person name="Hug L.A."/>
            <person name="Thomas B.C."/>
            <person name="Sharon I."/>
            <person name="Castelle C.J."/>
            <person name="Singh A."/>
            <person name="Wilkins M.J."/>
            <person name="Williams K.H."/>
            <person name="Banfield J.F."/>
        </authorList>
    </citation>
    <scope>NUCLEOTIDE SEQUENCE [LARGE SCALE GENOMIC DNA]</scope>
</reference>
<evidence type="ECO:0008006" key="3">
    <source>
        <dbReference type="Google" id="ProtNLM"/>
    </source>
</evidence>
<comment type="caution">
    <text evidence="1">The sequence shown here is derived from an EMBL/GenBank/DDBJ whole genome shotgun (WGS) entry which is preliminary data.</text>
</comment>
<dbReference type="EMBL" id="LCJB01000006">
    <property type="protein sequence ID" value="KKT71862.1"/>
    <property type="molecule type" value="Genomic_DNA"/>
</dbReference>
<gene>
    <name evidence="1" type="ORF">UW63_C0006G0003</name>
</gene>
<protein>
    <recommendedName>
        <fullName evidence="3">DUF4012 domain-containing protein</fullName>
    </recommendedName>
</protein>
<dbReference type="Pfam" id="PF13196">
    <property type="entry name" value="DUF4012"/>
    <property type="match status" value="1"/>
</dbReference>
<dbReference type="AlphaFoldDB" id="A0A0G1LSN4"/>
<evidence type="ECO:0000313" key="1">
    <source>
        <dbReference type="EMBL" id="KKT71862.1"/>
    </source>
</evidence>
<name>A0A0G1LSN4_9BACT</name>
<organism evidence="1 2">
    <name type="scientific">Candidatus Uhrbacteria bacterium GW2011_GWF2_44_350</name>
    <dbReference type="NCBI Taxonomy" id="1619000"/>
    <lineage>
        <taxon>Bacteria</taxon>
        <taxon>Candidatus Uhriibacteriota</taxon>
    </lineage>
</organism>
<proteinExistence type="predicted"/>
<dbReference type="InterPro" id="IPR025101">
    <property type="entry name" value="DUF4012"/>
</dbReference>
<sequence length="905" mass="100203">MEAKKKKKKTKTVAKKSIKKSSFLRSQTPKTTKTFDKGLPVNLLNFSELKIEKPIININSNQHLSPFVVSFAKEVPLAVDNSSLVELNFIVPEHEFVTNQKTEDFTLTHEDLQTQLLENECTPLGHQTFSLPLAPFLPSINKIRQAVLNFKNHVQIPEPEVETIDLNQINIPALQPLLLFDFPEIEEDENEESDILTWEDVIKSVTNQGNEVSAETVETKTNWLPNWNKIFTAFQKTFSFKIGYFETPAGWHRALATFVLVSFAFVLPLHAMETIHDLQGAKNNLTQTGTSAVSKLNEAVSLITTNSASAASSFQAAKKDFSQARLTIDDLGATASLILSVLPSTRSAYLSGDHLIAAGENLSWAGEKISQGLTGMQTDGLDTTGRLTILTETFKAILPALEEANNHLEKVDPTVLPVEYQERFIELQNLLPNFLVSTKDVTKFSQTLSALLGAEGKKRYLLLFQNNTEIRPTGGFLGSFAVLDISHGEITNLSIPEGGSYDLQGSLKNNLVAPLPLQLISARWEFQDANWFPDFPTSARQALDFYYDASNPTVDGVVAVNATFITALIDLLGPVEMNEYERTIDSENFLFETQKIVEFDYVNYENPESDRVEAAPKAFIGDLAEKLLTKVKDSDPGALLQILDLAQKGLSQKDIQLYFPNDEVQKAALELGWSGEVKQTDGDYLMVVNSNLGGGKTDLVIDEKIDLRVDIQANSRIVNTLKISRTHNGISGAMFTGVNNVDFLRVYVPRGSKMLSASGFTIPDVSLFERPGEDWLNDDDVLFFEENASVDPTSGTIISEEFGKTVFGNWVQTKPGETSVITVVYELPFAIKTETGFIQAVKNKIGLAAGDNYSLLVQKQSGIINRITNVSISTSENLQSLWTSNSDQNQFSNANDSFMNILFAK</sequence>